<evidence type="ECO:0000256" key="2">
    <source>
        <dbReference type="ARBA" id="ARBA00022690"/>
    </source>
</evidence>
<keyword evidence="2" id="KW-0646">Protease inhibitor</keyword>
<dbReference type="SUPFAM" id="SSF57567">
    <property type="entry name" value="Serine protease inhibitors"/>
    <property type="match status" value="1"/>
</dbReference>
<feature type="domain" description="TIL" evidence="5">
    <location>
        <begin position="33"/>
        <end position="87"/>
    </location>
</feature>
<evidence type="ECO:0000313" key="6">
    <source>
        <dbReference type="EMBL" id="JAA66446.1"/>
    </source>
</evidence>
<evidence type="ECO:0000259" key="5">
    <source>
        <dbReference type="Pfam" id="PF01826"/>
    </source>
</evidence>
<keyword evidence="3" id="KW-1015">Disulfide bond</keyword>
<dbReference type="CDD" id="cd19941">
    <property type="entry name" value="TIL"/>
    <property type="match status" value="1"/>
</dbReference>
<dbReference type="GO" id="GO:0030414">
    <property type="term" value="F:peptidase inhibitor activity"/>
    <property type="evidence" value="ECO:0007669"/>
    <property type="project" value="UniProtKB-KW"/>
</dbReference>
<dbReference type="InterPro" id="IPR036084">
    <property type="entry name" value="Ser_inhib-like_sf"/>
</dbReference>
<organism evidence="6">
    <name type="scientific">Ixodes ricinus</name>
    <name type="common">Common tick</name>
    <name type="synonym">Acarus ricinus</name>
    <dbReference type="NCBI Taxonomy" id="34613"/>
    <lineage>
        <taxon>Eukaryota</taxon>
        <taxon>Metazoa</taxon>
        <taxon>Ecdysozoa</taxon>
        <taxon>Arthropoda</taxon>
        <taxon>Chelicerata</taxon>
        <taxon>Arachnida</taxon>
        <taxon>Acari</taxon>
        <taxon>Parasitiformes</taxon>
        <taxon>Ixodida</taxon>
        <taxon>Ixodoidea</taxon>
        <taxon>Ixodidae</taxon>
        <taxon>Ixodinae</taxon>
        <taxon>Ixodes</taxon>
    </lineage>
</organism>
<evidence type="ECO:0000256" key="3">
    <source>
        <dbReference type="ARBA" id="ARBA00023157"/>
    </source>
</evidence>
<sequence>MRRISIVVVSAVLVILVLQVDDAQAQRSGGRRCGPNAAYTNCGTACPAICGRPPPRACTLQCVQGCFCRRGYVLSRPGGRCVPASGCFGR</sequence>
<evidence type="ECO:0000256" key="4">
    <source>
        <dbReference type="SAM" id="SignalP"/>
    </source>
</evidence>
<feature type="chain" id="PRO_5005516126" evidence="4">
    <location>
        <begin position="26"/>
        <end position="90"/>
    </location>
</feature>
<accession>A0A0K8R5W5</accession>
<protein>
    <submittedName>
        <fullName evidence="6">Putative til domain protein</fullName>
    </submittedName>
</protein>
<dbReference type="InterPro" id="IPR051368">
    <property type="entry name" value="SerProtInhib-TIL_Domain"/>
</dbReference>
<keyword evidence="4" id="KW-0732">Signal</keyword>
<name>A0A0K8R5W5_IXORI</name>
<comment type="similarity">
    <text evidence="1">Belongs to the serine protease inhibitor-like (TIL domain-containing) family.</text>
</comment>
<dbReference type="PANTHER" id="PTHR23259:SF70">
    <property type="entry name" value="ACCESSORY GLAND PROTEIN ACP62F-RELATED"/>
    <property type="match status" value="1"/>
</dbReference>
<feature type="signal peptide" evidence="4">
    <location>
        <begin position="1"/>
        <end position="25"/>
    </location>
</feature>
<dbReference type="EMBL" id="GADI01007362">
    <property type="protein sequence ID" value="JAA66446.1"/>
    <property type="molecule type" value="mRNA"/>
</dbReference>
<dbReference type="Gene3D" id="2.10.25.10">
    <property type="entry name" value="Laminin"/>
    <property type="match status" value="1"/>
</dbReference>
<dbReference type="FunFam" id="2.10.25.10:FF:000055">
    <property type="entry name" value="alpha-tectorin isoform X1"/>
    <property type="match status" value="1"/>
</dbReference>
<dbReference type="PANTHER" id="PTHR23259">
    <property type="entry name" value="RIDDLE"/>
    <property type="match status" value="1"/>
</dbReference>
<proteinExistence type="evidence at transcript level"/>
<reference evidence="6" key="1">
    <citation type="submission" date="2012-12" db="EMBL/GenBank/DDBJ databases">
        <title>Identification and characterization of a phenylalanine ammonia-lyase gene family in Isatis indigotica Fort.</title>
        <authorList>
            <person name="Liu Q."/>
            <person name="Chen J."/>
            <person name="Zhou X."/>
            <person name="Di P."/>
            <person name="Xiao Y."/>
            <person name="Xuan H."/>
            <person name="Zhang L."/>
            <person name="Chen W."/>
        </authorList>
    </citation>
    <scope>NUCLEOTIDE SEQUENCE</scope>
    <source>
        <tissue evidence="6">Salivary gland</tissue>
    </source>
</reference>
<dbReference type="Pfam" id="PF01826">
    <property type="entry name" value="TIL"/>
    <property type="match status" value="1"/>
</dbReference>
<dbReference type="InterPro" id="IPR002919">
    <property type="entry name" value="TIL_dom"/>
</dbReference>
<dbReference type="AlphaFoldDB" id="A0A0K8R5W5"/>
<evidence type="ECO:0000256" key="1">
    <source>
        <dbReference type="ARBA" id="ARBA00007611"/>
    </source>
</evidence>